<keyword evidence="1" id="KW-0479">Metal-binding</keyword>
<reference evidence="4" key="1">
    <citation type="submission" date="2020-06" db="EMBL/GenBank/DDBJ databases">
        <authorList>
            <person name="Li T."/>
            <person name="Hu X."/>
            <person name="Zhang T."/>
            <person name="Song X."/>
            <person name="Zhang H."/>
            <person name="Dai N."/>
            <person name="Sheng W."/>
            <person name="Hou X."/>
            <person name="Wei L."/>
        </authorList>
    </citation>
    <scope>NUCLEOTIDE SEQUENCE</scope>
    <source>
        <strain evidence="4">KEN1</strain>
        <tissue evidence="4">Leaf</tissue>
    </source>
</reference>
<dbReference type="PROSITE" id="PS50158">
    <property type="entry name" value="ZF_CCHC"/>
    <property type="match status" value="1"/>
</dbReference>
<evidence type="ECO:0000256" key="1">
    <source>
        <dbReference type="PROSITE-ProRule" id="PRU00047"/>
    </source>
</evidence>
<dbReference type="PANTHER" id="PTHR31973">
    <property type="entry name" value="POLYPROTEIN, PUTATIVE-RELATED"/>
    <property type="match status" value="1"/>
</dbReference>
<name>A0AAW2U2T3_9LAMI</name>
<feature type="compositionally biased region" description="Basic and acidic residues" evidence="2">
    <location>
        <begin position="149"/>
        <end position="168"/>
    </location>
</feature>
<evidence type="ECO:0000313" key="4">
    <source>
        <dbReference type="EMBL" id="KAL0411139.1"/>
    </source>
</evidence>
<dbReference type="GO" id="GO:0003676">
    <property type="term" value="F:nucleic acid binding"/>
    <property type="evidence" value="ECO:0007669"/>
    <property type="project" value="InterPro"/>
</dbReference>
<dbReference type="SUPFAM" id="SSF57756">
    <property type="entry name" value="Retrovirus zinc finger-like domains"/>
    <property type="match status" value="1"/>
</dbReference>
<gene>
    <name evidence="4" type="ORF">Slati_3703600</name>
</gene>
<protein>
    <recommendedName>
        <fullName evidence="3">CCHC-type domain-containing protein</fullName>
    </recommendedName>
</protein>
<dbReference type="InterPro" id="IPR036875">
    <property type="entry name" value="Znf_CCHC_sf"/>
</dbReference>
<keyword evidence="1" id="KW-0862">Zinc</keyword>
<organism evidence="4">
    <name type="scientific">Sesamum latifolium</name>
    <dbReference type="NCBI Taxonomy" id="2727402"/>
    <lineage>
        <taxon>Eukaryota</taxon>
        <taxon>Viridiplantae</taxon>
        <taxon>Streptophyta</taxon>
        <taxon>Embryophyta</taxon>
        <taxon>Tracheophyta</taxon>
        <taxon>Spermatophyta</taxon>
        <taxon>Magnoliopsida</taxon>
        <taxon>eudicotyledons</taxon>
        <taxon>Gunneridae</taxon>
        <taxon>Pentapetalae</taxon>
        <taxon>asterids</taxon>
        <taxon>lamiids</taxon>
        <taxon>Lamiales</taxon>
        <taxon>Pedaliaceae</taxon>
        <taxon>Sesamum</taxon>
    </lineage>
</organism>
<dbReference type="PANTHER" id="PTHR31973:SF187">
    <property type="entry name" value="MUTATOR TRANSPOSASE MUDRA PROTEIN"/>
    <property type="match status" value="1"/>
</dbReference>
<dbReference type="EMBL" id="JACGWN010000013">
    <property type="protein sequence ID" value="KAL0411139.1"/>
    <property type="molecule type" value="Genomic_DNA"/>
</dbReference>
<feature type="non-terminal residue" evidence="4">
    <location>
        <position position="1"/>
    </location>
</feature>
<keyword evidence="1" id="KW-0863">Zinc-finger</keyword>
<evidence type="ECO:0000259" key="3">
    <source>
        <dbReference type="PROSITE" id="PS50158"/>
    </source>
</evidence>
<reference evidence="4" key="2">
    <citation type="journal article" date="2024" name="Plant">
        <title>Genomic evolution and insights into agronomic trait innovations of Sesamum species.</title>
        <authorList>
            <person name="Miao H."/>
            <person name="Wang L."/>
            <person name="Qu L."/>
            <person name="Liu H."/>
            <person name="Sun Y."/>
            <person name="Le M."/>
            <person name="Wang Q."/>
            <person name="Wei S."/>
            <person name="Zheng Y."/>
            <person name="Lin W."/>
            <person name="Duan Y."/>
            <person name="Cao H."/>
            <person name="Xiong S."/>
            <person name="Wang X."/>
            <person name="Wei L."/>
            <person name="Li C."/>
            <person name="Ma Q."/>
            <person name="Ju M."/>
            <person name="Zhao R."/>
            <person name="Li G."/>
            <person name="Mu C."/>
            <person name="Tian Q."/>
            <person name="Mei H."/>
            <person name="Zhang T."/>
            <person name="Gao T."/>
            <person name="Zhang H."/>
        </authorList>
    </citation>
    <scope>NUCLEOTIDE SEQUENCE</scope>
    <source>
        <strain evidence="4">KEN1</strain>
    </source>
</reference>
<dbReference type="InterPro" id="IPR006564">
    <property type="entry name" value="Znf_PMZ"/>
</dbReference>
<proteinExistence type="predicted"/>
<dbReference type="GO" id="GO:0008270">
    <property type="term" value="F:zinc ion binding"/>
    <property type="evidence" value="ECO:0007669"/>
    <property type="project" value="UniProtKB-KW"/>
</dbReference>
<sequence>ADDQHYQVSCLDGSQQCVDLGAKSCSCRKWQLSGIPSKHACCAIYYQKQDPVDYVHECYRVETYKKVYAPAIQPMSHEGLWSECCIIPPIPPNFGRGAGRPKKARRRESDEPTLKKKKSKTPQLQKLRRNQKTVHCSSCGEPGHNTAKCPEKGQAGHEVGQTHKEQHGTVKKRKAEKRKATEPAIEALEQATEPTIEAQQATEPATEDLEQDTNIAIEGLEHATNIIEDEQPEACLTQDHMQPQAAPPPPVYMPGPSMFQQLQMTNPLSTLQQRVTIRAPPPFRSRQILPSFSTRPHSGTTQPIIKMEGRSF</sequence>
<dbReference type="SMART" id="SM00575">
    <property type="entry name" value="ZnF_PMZ"/>
    <property type="match status" value="1"/>
</dbReference>
<feature type="region of interest" description="Disordered" evidence="2">
    <location>
        <begin position="92"/>
        <end position="181"/>
    </location>
</feature>
<feature type="domain" description="CCHC-type" evidence="3">
    <location>
        <begin position="136"/>
        <end position="151"/>
    </location>
</feature>
<dbReference type="AlphaFoldDB" id="A0AAW2U2T3"/>
<feature type="compositionally biased region" description="Basic residues" evidence="2">
    <location>
        <begin position="115"/>
        <end position="132"/>
    </location>
</feature>
<dbReference type="InterPro" id="IPR001878">
    <property type="entry name" value="Znf_CCHC"/>
</dbReference>
<accession>A0AAW2U2T3</accession>
<evidence type="ECO:0000256" key="2">
    <source>
        <dbReference type="SAM" id="MobiDB-lite"/>
    </source>
</evidence>
<comment type="caution">
    <text evidence="4">The sequence shown here is derived from an EMBL/GenBank/DDBJ whole genome shotgun (WGS) entry which is preliminary data.</text>
</comment>